<dbReference type="EMBL" id="JABSTR010000001">
    <property type="protein sequence ID" value="KAH9360824.1"/>
    <property type="molecule type" value="Genomic_DNA"/>
</dbReference>
<gene>
    <name evidence="1" type="ORF">HPB48_009382</name>
</gene>
<name>A0A9J6FDT8_HAELO</name>
<evidence type="ECO:0000313" key="2">
    <source>
        <dbReference type="Proteomes" id="UP000821853"/>
    </source>
</evidence>
<organism evidence="1 2">
    <name type="scientific">Haemaphysalis longicornis</name>
    <name type="common">Bush tick</name>
    <dbReference type="NCBI Taxonomy" id="44386"/>
    <lineage>
        <taxon>Eukaryota</taxon>
        <taxon>Metazoa</taxon>
        <taxon>Ecdysozoa</taxon>
        <taxon>Arthropoda</taxon>
        <taxon>Chelicerata</taxon>
        <taxon>Arachnida</taxon>
        <taxon>Acari</taxon>
        <taxon>Parasitiformes</taxon>
        <taxon>Ixodida</taxon>
        <taxon>Ixodoidea</taxon>
        <taxon>Ixodidae</taxon>
        <taxon>Haemaphysalinae</taxon>
        <taxon>Haemaphysalis</taxon>
    </lineage>
</organism>
<sequence length="560" mass="61433">MSRLYHFRCTNIRPVHDASPTSKRRGCLSNVAVKFPKRRGQSNQGISLQELNDHLPRLPPRMRTKCGNPAESFKEFLRQKRRATSTLNGTGFMATTSHSCKDEDDVPCLTDVTGKVYRVFSVYCFISVKYPMSTSVYFDMKVFQSAQHRSLRSSGLRVCDCVTLDAKVGPNVCKARFRASLVNRTPVTTPSSSPCPSLHGVNYGGRCNTVTHTVDQDQAIFHAGTVDKPLGPLIKNLADVFTVGDKVRFNAKRTNKTSGKVRLAATTVHLCRSDDRSCAGDSEGQPSGNEVFMSDKECDIQDLRQAKLEEYESREADLEESPAGCAEWDAISVNADSSIFSVKGKRSARHALSEERGFFYPVTESVGTVKFGPRRDLAATAAVEVAYRDIKVIDNLLCEVADGQEVRFDAVQAEDDESLCLLSAAAVRGLPLACSSHLEQLGWLGGRNTCAYGDPTLRGGEWRVHFDFVFKGAEASGEGRGRICVLRRTFLLSRRRLFPRDDTRVAPATISGNAAPPAVRLSKPLWRRGTSATDSFGFEPAAILPLLVEAPALGMPGHPS</sequence>
<accession>A0A9J6FDT8</accession>
<dbReference type="OrthoDB" id="6428282at2759"/>
<evidence type="ECO:0000313" key="1">
    <source>
        <dbReference type="EMBL" id="KAH9360824.1"/>
    </source>
</evidence>
<keyword evidence="2" id="KW-1185">Reference proteome</keyword>
<dbReference type="AlphaFoldDB" id="A0A9J6FDT8"/>
<comment type="caution">
    <text evidence="1">The sequence shown here is derived from an EMBL/GenBank/DDBJ whole genome shotgun (WGS) entry which is preliminary data.</text>
</comment>
<dbReference type="Proteomes" id="UP000821853">
    <property type="component" value="Chromosome 1"/>
</dbReference>
<protein>
    <submittedName>
        <fullName evidence="1">Uncharacterized protein</fullName>
    </submittedName>
</protein>
<reference evidence="1 2" key="1">
    <citation type="journal article" date="2020" name="Cell">
        <title>Large-Scale Comparative Analyses of Tick Genomes Elucidate Their Genetic Diversity and Vector Capacities.</title>
        <authorList>
            <consortium name="Tick Genome and Microbiome Consortium (TIGMIC)"/>
            <person name="Jia N."/>
            <person name="Wang J."/>
            <person name="Shi W."/>
            <person name="Du L."/>
            <person name="Sun Y."/>
            <person name="Zhan W."/>
            <person name="Jiang J.F."/>
            <person name="Wang Q."/>
            <person name="Zhang B."/>
            <person name="Ji P."/>
            <person name="Bell-Sakyi L."/>
            <person name="Cui X.M."/>
            <person name="Yuan T.T."/>
            <person name="Jiang B.G."/>
            <person name="Yang W.F."/>
            <person name="Lam T.T."/>
            <person name="Chang Q.C."/>
            <person name="Ding S.J."/>
            <person name="Wang X.J."/>
            <person name="Zhu J.G."/>
            <person name="Ruan X.D."/>
            <person name="Zhao L."/>
            <person name="Wei J.T."/>
            <person name="Ye R.Z."/>
            <person name="Que T.C."/>
            <person name="Du C.H."/>
            <person name="Zhou Y.H."/>
            <person name="Cheng J.X."/>
            <person name="Dai P.F."/>
            <person name="Guo W.B."/>
            <person name="Han X.H."/>
            <person name="Huang E.J."/>
            <person name="Li L.F."/>
            <person name="Wei W."/>
            <person name="Gao Y.C."/>
            <person name="Liu J.Z."/>
            <person name="Shao H.Z."/>
            <person name="Wang X."/>
            <person name="Wang C.C."/>
            <person name="Yang T.C."/>
            <person name="Huo Q.B."/>
            <person name="Li W."/>
            <person name="Chen H.Y."/>
            <person name="Chen S.E."/>
            <person name="Zhou L.G."/>
            <person name="Ni X.B."/>
            <person name="Tian J.H."/>
            <person name="Sheng Y."/>
            <person name="Liu T."/>
            <person name="Pan Y.S."/>
            <person name="Xia L.Y."/>
            <person name="Li J."/>
            <person name="Zhao F."/>
            <person name="Cao W.C."/>
        </authorList>
    </citation>
    <scope>NUCLEOTIDE SEQUENCE [LARGE SCALE GENOMIC DNA]</scope>
    <source>
        <strain evidence="1">HaeL-2018</strain>
    </source>
</reference>
<dbReference type="VEuPathDB" id="VectorBase:HLOH_060176"/>
<proteinExistence type="predicted"/>